<dbReference type="GO" id="GO:0000245">
    <property type="term" value="P:spliceosomal complex assembly"/>
    <property type="evidence" value="ECO:0007669"/>
    <property type="project" value="InterPro"/>
</dbReference>
<dbReference type="InterPro" id="IPR038737">
    <property type="entry name" value="SF3b_su1-like"/>
</dbReference>
<keyword evidence="3" id="KW-1185">Reference proteome</keyword>
<dbReference type="Proteomes" id="UP001280121">
    <property type="component" value="Unassembled WGS sequence"/>
</dbReference>
<sequence>MNLEVVRKLSYTAPKNVYDNLPHGGIDEDNGLGFLKPSNTIIDRRRRLNRMLSPDRHDVFAAGEKTSDPSVRTYADAMRQQSLKREEEETLNAIAKKKKVEEEATKAYGGSKRRNRWDQSQDGGVAATAAPPVKKAKTTTDWDLPDATAQGRTPTPGSAADADATPTGGATSGATPVGMAWDATSKGLATSTLKRQRP</sequence>
<dbReference type="AlphaFoldDB" id="A0AAD9XKJ6"/>
<dbReference type="GO" id="GO:0003729">
    <property type="term" value="F:mRNA binding"/>
    <property type="evidence" value="ECO:0007669"/>
    <property type="project" value="InterPro"/>
</dbReference>
<evidence type="ECO:0000313" key="2">
    <source>
        <dbReference type="EMBL" id="KAK2661214.1"/>
    </source>
</evidence>
<feature type="region of interest" description="Disordered" evidence="1">
    <location>
        <begin position="94"/>
        <end position="198"/>
    </location>
</feature>
<accession>A0AAD9XKJ6</accession>
<evidence type="ECO:0000256" key="1">
    <source>
        <dbReference type="SAM" id="MobiDB-lite"/>
    </source>
</evidence>
<reference evidence="2" key="1">
    <citation type="journal article" date="2023" name="Plant J.">
        <title>Genome sequences and population genomics provide insights into the demographic history, inbreeding, and mutation load of two 'living fossil' tree species of Dipteronia.</title>
        <authorList>
            <person name="Feng Y."/>
            <person name="Comes H.P."/>
            <person name="Chen J."/>
            <person name="Zhu S."/>
            <person name="Lu R."/>
            <person name="Zhang X."/>
            <person name="Li P."/>
            <person name="Qiu J."/>
            <person name="Olsen K.M."/>
            <person name="Qiu Y."/>
        </authorList>
    </citation>
    <scope>NUCLEOTIDE SEQUENCE</scope>
    <source>
        <strain evidence="2">KIB01</strain>
    </source>
</reference>
<feature type="compositionally biased region" description="Low complexity" evidence="1">
    <location>
        <begin position="153"/>
        <end position="176"/>
    </location>
</feature>
<feature type="compositionally biased region" description="Polar residues" evidence="1">
    <location>
        <begin position="187"/>
        <end position="198"/>
    </location>
</feature>
<comment type="caution">
    <text evidence="2">The sequence shown here is derived from an EMBL/GenBank/DDBJ whole genome shotgun (WGS) entry which is preliminary data.</text>
</comment>
<organism evidence="2 3">
    <name type="scientific">Dipteronia dyeriana</name>
    <dbReference type="NCBI Taxonomy" id="168575"/>
    <lineage>
        <taxon>Eukaryota</taxon>
        <taxon>Viridiplantae</taxon>
        <taxon>Streptophyta</taxon>
        <taxon>Embryophyta</taxon>
        <taxon>Tracheophyta</taxon>
        <taxon>Spermatophyta</taxon>
        <taxon>Magnoliopsida</taxon>
        <taxon>eudicotyledons</taxon>
        <taxon>Gunneridae</taxon>
        <taxon>Pentapetalae</taxon>
        <taxon>rosids</taxon>
        <taxon>malvids</taxon>
        <taxon>Sapindales</taxon>
        <taxon>Sapindaceae</taxon>
        <taxon>Hippocastanoideae</taxon>
        <taxon>Acereae</taxon>
        <taxon>Dipteronia</taxon>
    </lineage>
</organism>
<dbReference type="PANTHER" id="PTHR12097">
    <property type="entry name" value="SPLICING FACTOR 3B, SUBUNIT 1-RELATED"/>
    <property type="match status" value="1"/>
</dbReference>
<evidence type="ECO:0000313" key="3">
    <source>
        <dbReference type="Proteomes" id="UP001280121"/>
    </source>
</evidence>
<gene>
    <name evidence="2" type="ORF">Ddye_007747</name>
</gene>
<dbReference type="EMBL" id="JANJYI010000002">
    <property type="protein sequence ID" value="KAK2661214.1"/>
    <property type="molecule type" value="Genomic_DNA"/>
</dbReference>
<protein>
    <submittedName>
        <fullName evidence="2">Uncharacterized protein</fullName>
    </submittedName>
</protein>
<proteinExistence type="predicted"/>
<name>A0AAD9XKJ6_9ROSI</name>